<dbReference type="PROSITE" id="PS00583">
    <property type="entry name" value="PFKB_KINASES_1"/>
    <property type="match status" value="1"/>
</dbReference>
<accession>A0A4V2JF76</accession>
<dbReference type="InterPro" id="IPR002173">
    <property type="entry name" value="Carboh/pur_kinase_PfkB_CS"/>
</dbReference>
<dbReference type="InterPro" id="IPR029056">
    <property type="entry name" value="Ribokinase-like"/>
</dbReference>
<dbReference type="PANTHER" id="PTHR10584">
    <property type="entry name" value="SUGAR KINASE"/>
    <property type="match status" value="1"/>
</dbReference>
<keyword evidence="5" id="KW-1185">Reference proteome</keyword>
<dbReference type="SUPFAM" id="SSF53613">
    <property type="entry name" value="Ribokinase-like"/>
    <property type="match status" value="1"/>
</dbReference>
<evidence type="ECO:0000313" key="5">
    <source>
        <dbReference type="Proteomes" id="UP000294194"/>
    </source>
</evidence>
<proteinExistence type="predicted"/>
<evidence type="ECO:0000256" key="2">
    <source>
        <dbReference type="ARBA" id="ARBA00022777"/>
    </source>
</evidence>
<dbReference type="GO" id="GO:0016301">
    <property type="term" value="F:kinase activity"/>
    <property type="evidence" value="ECO:0007669"/>
    <property type="project" value="UniProtKB-KW"/>
</dbReference>
<dbReference type="Gene3D" id="3.40.1190.20">
    <property type="match status" value="1"/>
</dbReference>
<dbReference type="Pfam" id="PF00294">
    <property type="entry name" value="PfkB"/>
    <property type="match status" value="1"/>
</dbReference>
<name>A0A4V2JF76_9MICO</name>
<dbReference type="InterPro" id="IPR011611">
    <property type="entry name" value="PfkB_dom"/>
</dbReference>
<evidence type="ECO:0000259" key="3">
    <source>
        <dbReference type="Pfam" id="PF00294"/>
    </source>
</evidence>
<evidence type="ECO:0000256" key="1">
    <source>
        <dbReference type="ARBA" id="ARBA00022679"/>
    </source>
</evidence>
<dbReference type="Proteomes" id="UP000294194">
    <property type="component" value="Unassembled WGS sequence"/>
</dbReference>
<keyword evidence="2 4" id="KW-0418">Kinase</keyword>
<feature type="domain" description="Carbohydrate kinase PfkB" evidence="3">
    <location>
        <begin position="1"/>
        <end position="290"/>
    </location>
</feature>
<sequence length="292" mass="30044">MPRILVFGDIIDDVVAVPSGPIRTDTDTVSSIRFRPGGSAANTASWLGSVGADVTFIGIVGEDDAARHTLELERHGVTSRLQTHASLPTGAIVVIVEGEKRTMLTERGANAVLDPALVTDELLASVDLLHLTGHTLFGMDAPERFTALMARARAAGVQVCLDPGSAGYIADFGVEQALGFFEGASILVPNLEEGRALTGLVEPVAVASALAESFEIVALTLDADGVVVARRGSAPVVIPAVATTILDPTGAGDAFTAGFLHTLLVSHDLDAAARAGESLASRAVSSLGARPH</sequence>
<dbReference type="RefSeq" id="WP_130982562.1">
    <property type="nucleotide sequence ID" value="NZ_SISG01000001.1"/>
</dbReference>
<keyword evidence="1" id="KW-0808">Transferase</keyword>
<dbReference type="PANTHER" id="PTHR10584:SF167">
    <property type="entry name" value="PFKB DOMAIN PROTEIN"/>
    <property type="match status" value="1"/>
</dbReference>
<evidence type="ECO:0000313" key="4">
    <source>
        <dbReference type="EMBL" id="TBN58409.1"/>
    </source>
</evidence>
<dbReference type="AlphaFoldDB" id="A0A4V2JF76"/>
<dbReference type="EMBL" id="SISG01000001">
    <property type="protein sequence ID" value="TBN58409.1"/>
    <property type="molecule type" value="Genomic_DNA"/>
</dbReference>
<gene>
    <name evidence="4" type="ORF">EYE40_13965</name>
</gene>
<comment type="caution">
    <text evidence="4">The sequence shown here is derived from an EMBL/GenBank/DDBJ whole genome shotgun (WGS) entry which is preliminary data.</text>
</comment>
<dbReference type="PROSITE" id="PS00584">
    <property type="entry name" value="PFKB_KINASES_2"/>
    <property type="match status" value="1"/>
</dbReference>
<organism evidence="4 5">
    <name type="scientific">Glaciihabitans arcticus</name>
    <dbReference type="NCBI Taxonomy" id="2668039"/>
    <lineage>
        <taxon>Bacteria</taxon>
        <taxon>Bacillati</taxon>
        <taxon>Actinomycetota</taxon>
        <taxon>Actinomycetes</taxon>
        <taxon>Micrococcales</taxon>
        <taxon>Microbacteriaceae</taxon>
        <taxon>Glaciihabitans</taxon>
    </lineage>
</organism>
<reference evidence="5" key="1">
    <citation type="submission" date="2019-02" db="EMBL/GenBank/DDBJ databases">
        <title>Glaciihabitans arcticus sp. nov., a psychrotolerant bacterium isolated from polar soil.</title>
        <authorList>
            <person name="Dahal R.H."/>
        </authorList>
    </citation>
    <scope>NUCLEOTIDE SEQUENCE [LARGE SCALE GENOMIC DNA]</scope>
    <source>
        <strain evidence="5">RP-3-7</strain>
    </source>
</reference>
<protein>
    <submittedName>
        <fullName evidence="4">Ribokinase</fullName>
    </submittedName>
</protein>